<dbReference type="Proteomes" id="UP000192520">
    <property type="component" value="Unassembled WGS sequence"/>
</dbReference>
<dbReference type="STRING" id="1968527.B5M47_01115"/>
<gene>
    <name evidence="2" type="ORF">B5M47_01115</name>
</gene>
<protein>
    <recommendedName>
        <fullName evidence="4">Mannosyl-glycoprotein endo-beta-N-acetylglucosamidase-like domain-containing protein</fullName>
    </recommendedName>
</protein>
<feature type="transmembrane region" description="Helical" evidence="1">
    <location>
        <begin position="12"/>
        <end position="35"/>
    </location>
</feature>
<keyword evidence="1" id="KW-0812">Transmembrane</keyword>
<evidence type="ECO:0000313" key="2">
    <source>
        <dbReference type="EMBL" id="OQX51294.1"/>
    </source>
</evidence>
<reference evidence="3" key="1">
    <citation type="submission" date="2017-03" db="EMBL/GenBank/DDBJ databases">
        <title>Novel pathways for hydrocarbon cycling and metabolic interdependencies in hydrothermal sediment communities.</title>
        <authorList>
            <person name="Dombrowski N."/>
            <person name="Seitz K."/>
            <person name="Teske A."/>
            <person name="Baker B."/>
        </authorList>
    </citation>
    <scope>NUCLEOTIDE SEQUENCE [LARGE SCALE GENOMIC DNA]</scope>
</reference>
<evidence type="ECO:0000256" key="1">
    <source>
        <dbReference type="SAM" id="Phobius"/>
    </source>
</evidence>
<dbReference type="InterPro" id="IPR023346">
    <property type="entry name" value="Lysozyme-like_dom_sf"/>
</dbReference>
<keyword evidence="1" id="KW-1133">Transmembrane helix</keyword>
<accession>A0A1W9NYV7</accession>
<dbReference type="SUPFAM" id="SSF53955">
    <property type="entry name" value="Lysozyme-like"/>
    <property type="match status" value="1"/>
</dbReference>
<comment type="caution">
    <text evidence="2">The sequence shown here is derived from an EMBL/GenBank/DDBJ whole genome shotgun (WGS) entry which is preliminary data.</text>
</comment>
<organism evidence="2 3">
    <name type="scientific">candidate division CPR3 bacterium 4484_211</name>
    <dbReference type="NCBI Taxonomy" id="1968527"/>
    <lineage>
        <taxon>Bacteria</taxon>
        <taxon>Bacteria division CPR3</taxon>
    </lineage>
</organism>
<sequence length="208" mass="23506">MNSLPILKWGLKLMGVVLWGISSVFVLGVSFFMLLNFAPNSLIPSFVENSLNYSLYKALPNRGSVLGHFVISRDARGAILQEYLKARNSPLLNHADDFIRAADQYRLPWTLLPAIAGKESGFGKSIPKNSYNPFGWGVYTGQQTGVNFSSWKEAIFSVAKGLRENYFDKGLDTPEEIEPYYTPLSPSKGHPWLNDVSYFMQEIENWRE</sequence>
<keyword evidence="1" id="KW-0472">Membrane</keyword>
<name>A0A1W9NYV7_UNCC3</name>
<evidence type="ECO:0000313" key="3">
    <source>
        <dbReference type="Proteomes" id="UP000192520"/>
    </source>
</evidence>
<dbReference type="AlphaFoldDB" id="A0A1W9NYV7"/>
<proteinExistence type="predicted"/>
<dbReference type="EMBL" id="MZGJ01000005">
    <property type="protein sequence ID" value="OQX51294.1"/>
    <property type="molecule type" value="Genomic_DNA"/>
</dbReference>
<evidence type="ECO:0008006" key="4">
    <source>
        <dbReference type="Google" id="ProtNLM"/>
    </source>
</evidence>